<comment type="caution">
    <text evidence="1">The sequence shown here is derived from an EMBL/GenBank/DDBJ whole genome shotgun (WGS) entry which is preliminary data.</text>
</comment>
<evidence type="ECO:0000313" key="1">
    <source>
        <dbReference type="EMBL" id="KAJ1673424.1"/>
    </source>
</evidence>
<feature type="non-terminal residue" evidence="1">
    <location>
        <position position="344"/>
    </location>
</feature>
<proteinExistence type="predicted"/>
<accession>A0ACC1HA65</accession>
<reference evidence="1" key="1">
    <citation type="submission" date="2022-06" db="EMBL/GenBank/DDBJ databases">
        <title>Phylogenomic reconstructions and comparative analyses of Kickxellomycotina fungi.</title>
        <authorList>
            <person name="Reynolds N.K."/>
            <person name="Stajich J.E."/>
            <person name="Barry K."/>
            <person name="Grigoriev I.V."/>
            <person name="Crous P."/>
            <person name="Smith M.E."/>
        </authorList>
    </citation>
    <scope>NUCLEOTIDE SEQUENCE</scope>
    <source>
        <strain evidence="1">RSA 2271</strain>
    </source>
</reference>
<protein>
    <submittedName>
        <fullName evidence="1">RFC checkpoint protein Rad17</fullName>
    </submittedName>
</protein>
<keyword evidence="2" id="KW-1185">Reference proteome</keyword>
<dbReference type="Proteomes" id="UP001145114">
    <property type="component" value="Unassembled WGS sequence"/>
</dbReference>
<evidence type="ECO:0000313" key="2">
    <source>
        <dbReference type="Proteomes" id="UP001145114"/>
    </source>
</evidence>
<name>A0ACC1HA65_9FUNG</name>
<sequence>VADEGGGGGGDDHDIWWTKHQPTHPSELATNPKKVAEVFRMLVLVGSAGSGKTATVHALANEMGIEIIEWVNPTNVHYDDDDRDTIGLSKKFRDFFDRALRYSSLDLAAVPQGSRPPRSEAAEVSTAALSTNKRRLILLEDIPSLVNDAARQSFYSTLTAFLNSPTKPPCPLVFILTECYTYSQLTYDFTLDKGRRNARRAVHATTQDVAGLQTGEQGEQTLYSVLPASVLDSPCCHQIKFRPVAQTFITKCLRAIVAKELGDSRLLTRPNKHLTEQLKPIAASSQGDIRAAISALQWRFLSANRGRGGYSTELEAKTMTTTTQQVGGNRKRRKIPAPTLTLDP</sequence>
<organism evidence="1 2">
    <name type="scientific">Spiromyces aspiralis</name>
    <dbReference type="NCBI Taxonomy" id="68401"/>
    <lineage>
        <taxon>Eukaryota</taxon>
        <taxon>Fungi</taxon>
        <taxon>Fungi incertae sedis</taxon>
        <taxon>Zoopagomycota</taxon>
        <taxon>Kickxellomycotina</taxon>
        <taxon>Kickxellomycetes</taxon>
        <taxon>Kickxellales</taxon>
        <taxon>Kickxellaceae</taxon>
        <taxon>Spiromyces</taxon>
    </lineage>
</organism>
<dbReference type="EMBL" id="JAMZIH010006965">
    <property type="protein sequence ID" value="KAJ1673424.1"/>
    <property type="molecule type" value="Genomic_DNA"/>
</dbReference>
<feature type="non-terminal residue" evidence="1">
    <location>
        <position position="1"/>
    </location>
</feature>
<gene>
    <name evidence="1" type="primary">rad17</name>
    <name evidence="1" type="ORF">EV182_005264</name>
</gene>